<sequence>MAGALVVYESVVGDARRVAMAVAHGLCSRLEVDVACAREAPMLLPADVRLLVVGGPAHAFGMPRPATREGAVRDHAAVIPDVPFGLHEWLGAVRLPRGTQAAAFDTRTDLPVLLTTLDHAARTEETLLRRLGATLAAPAEHFLIADVAGPLVDGEEDRARRWGQALAELVAPHRIPVRG</sequence>
<name>A0ABT9IGV4_9ACTN</name>
<evidence type="ECO:0000259" key="1">
    <source>
        <dbReference type="PROSITE" id="PS50902"/>
    </source>
</evidence>
<dbReference type="EMBL" id="JASNFN010000024">
    <property type="protein sequence ID" value="MDP5184452.1"/>
    <property type="molecule type" value="Genomic_DNA"/>
</dbReference>
<dbReference type="PROSITE" id="PS50902">
    <property type="entry name" value="FLAVODOXIN_LIKE"/>
    <property type="match status" value="1"/>
</dbReference>
<organism evidence="2 3">
    <name type="scientific">Blastococcus carthaginiensis</name>
    <dbReference type="NCBI Taxonomy" id="3050034"/>
    <lineage>
        <taxon>Bacteria</taxon>
        <taxon>Bacillati</taxon>
        <taxon>Actinomycetota</taxon>
        <taxon>Actinomycetes</taxon>
        <taxon>Geodermatophilales</taxon>
        <taxon>Geodermatophilaceae</taxon>
        <taxon>Blastococcus</taxon>
    </lineage>
</organism>
<dbReference type="SUPFAM" id="SSF52218">
    <property type="entry name" value="Flavoproteins"/>
    <property type="match status" value="1"/>
</dbReference>
<protein>
    <recommendedName>
        <fullName evidence="1">Flavodoxin-like domain-containing protein</fullName>
    </recommendedName>
</protein>
<reference evidence="3" key="1">
    <citation type="submission" date="2023-05" db="EMBL/GenBank/DDBJ databases">
        <title>Draft genome of Pseudofrankia sp. BMG5.37.</title>
        <authorList>
            <person name="Gtari M."/>
            <person name="Ghodhbane F."/>
            <person name="Sbissi I."/>
        </authorList>
    </citation>
    <scope>NUCLEOTIDE SEQUENCE [LARGE SCALE GENOMIC DNA]</scope>
    <source>
        <strain evidence="3">BMG 814</strain>
    </source>
</reference>
<dbReference type="RefSeq" id="WP_306001016.1">
    <property type="nucleotide sequence ID" value="NZ_JASNFN010000024.1"/>
</dbReference>
<accession>A0ABT9IGV4</accession>
<gene>
    <name evidence="2" type="ORF">QOZ88_17590</name>
</gene>
<evidence type="ECO:0000313" key="2">
    <source>
        <dbReference type="EMBL" id="MDP5184452.1"/>
    </source>
</evidence>
<proteinExistence type="predicted"/>
<feature type="domain" description="Flavodoxin-like" evidence="1">
    <location>
        <begin position="4"/>
        <end position="167"/>
    </location>
</feature>
<dbReference type="Gene3D" id="3.40.50.360">
    <property type="match status" value="1"/>
</dbReference>
<evidence type="ECO:0000313" key="3">
    <source>
        <dbReference type="Proteomes" id="UP001233673"/>
    </source>
</evidence>
<comment type="caution">
    <text evidence="2">The sequence shown here is derived from an EMBL/GenBank/DDBJ whole genome shotgun (WGS) entry which is preliminary data.</text>
</comment>
<dbReference type="InterPro" id="IPR008254">
    <property type="entry name" value="Flavodoxin/NO_synth"/>
</dbReference>
<keyword evidence="3" id="KW-1185">Reference proteome</keyword>
<dbReference type="InterPro" id="IPR029039">
    <property type="entry name" value="Flavoprotein-like_sf"/>
</dbReference>
<dbReference type="Proteomes" id="UP001233673">
    <property type="component" value="Unassembled WGS sequence"/>
</dbReference>